<evidence type="ECO:0000313" key="2">
    <source>
        <dbReference type="RefSeq" id="XP_025407233.1"/>
    </source>
</evidence>
<accession>A0A8B8F8Y7</accession>
<dbReference type="PANTHER" id="PTHR31511">
    <property type="entry name" value="PROTEIN CBG23764"/>
    <property type="match status" value="1"/>
</dbReference>
<keyword evidence="1" id="KW-1185">Reference proteome</keyword>
<protein>
    <submittedName>
        <fullName evidence="2">Uncharacterized protein LOC112681186</fullName>
    </submittedName>
</protein>
<dbReference type="OrthoDB" id="6620648at2759"/>
<organism evidence="1 2">
    <name type="scientific">Sipha flava</name>
    <name type="common">yellow sugarcane aphid</name>
    <dbReference type="NCBI Taxonomy" id="143950"/>
    <lineage>
        <taxon>Eukaryota</taxon>
        <taxon>Metazoa</taxon>
        <taxon>Ecdysozoa</taxon>
        <taxon>Arthropoda</taxon>
        <taxon>Hexapoda</taxon>
        <taxon>Insecta</taxon>
        <taxon>Pterygota</taxon>
        <taxon>Neoptera</taxon>
        <taxon>Paraneoptera</taxon>
        <taxon>Hemiptera</taxon>
        <taxon>Sternorrhyncha</taxon>
        <taxon>Aphidomorpha</taxon>
        <taxon>Aphidoidea</taxon>
        <taxon>Aphididae</taxon>
        <taxon>Sipha</taxon>
    </lineage>
</organism>
<reference evidence="2" key="1">
    <citation type="submission" date="2025-08" db="UniProtKB">
        <authorList>
            <consortium name="RefSeq"/>
        </authorList>
    </citation>
    <scope>IDENTIFICATION</scope>
</reference>
<name>A0A8B8F8Y7_9HEMI</name>
<sequence length="346" mass="39692">MYNLLLVIFIQNRPQQTYEEHSWYRQPAAPIVDQPTRQSVIQFAPRIVRHVNQGDIQIAPQIFVPNIPASGSNELSEGDLCTIAMDEYEKHDTITVNGKHVSTTNTTSVARSKKVRIDMVKTPGLVEISSSAARKVTWYFAKNLNNVQNYIDFLRPLKPALSVILKTRVQEHPIKFNLKLEGIYNRPNIANSSVNRAFKTSAVEVFSESNIDEIIEKAYIKLLSEEETYTDRGSGYTIESIDGLLLGIYKYIPMTTSSYIELPVYIDRKRATINPQNDDQKCFKWAILAKHVTESNKHRVEENYRQQEGKYNFEGVSFPTPICDLKKFENNNPYVTVNVYGLEKKF</sequence>
<dbReference type="PANTHER" id="PTHR31511:SF12">
    <property type="entry name" value="RHO TERMINATION FACTOR N-TERMINAL DOMAIN-CONTAINING PROTEIN"/>
    <property type="match status" value="1"/>
</dbReference>
<dbReference type="RefSeq" id="XP_025407233.1">
    <property type="nucleotide sequence ID" value="XM_025551448.1"/>
</dbReference>
<evidence type="ECO:0000313" key="1">
    <source>
        <dbReference type="Proteomes" id="UP000694846"/>
    </source>
</evidence>
<dbReference type="Proteomes" id="UP000694846">
    <property type="component" value="Unplaced"/>
</dbReference>
<dbReference type="GeneID" id="112681186"/>
<dbReference type="AlphaFoldDB" id="A0A8B8F8Y7"/>
<proteinExistence type="predicted"/>
<gene>
    <name evidence="2" type="primary">LOC112681186</name>
</gene>